<feature type="transmembrane region" description="Helical" evidence="1">
    <location>
        <begin position="49"/>
        <end position="69"/>
    </location>
</feature>
<dbReference type="PANTHER" id="PTHR39165">
    <property type="entry name" value="IG HYPOTHETICAL 17883"/>
    <property type="match status" value="1"/>
</dbReference>
<keyword evidence="1" id="KW-0812">Transmembrane</keyword>
<accession>A0ABN2H0D6</accession>
<reference evidence="2 3" key="1">
    <citation type="journal article" date="2019" name="Int. J. Syst. Evol. Microbiol.">
        <title>The Global Catalogue of Microorganisms (GCM) 10K type strain sequencing project: providing services to taxonomists for standard genome sequencing and annotation.</title>
        <authorList>
            <consortium name="The Broad Institute Genomics Platform"/>
            <consortium name="The Broad Institute Genome Sequencing Center for Infectious Disease"/>
            <person name="Wu L."/>
            <person name="Ma J."/>
        </authorList>
    </citation>
    <scope>NUCLEOTIDE SEQUENCE [LARGE SCALE GENOMIC DNA]</scope>
    <source>
        <strain evidence="2 3">JCM 14718</strain>
    </source>
</reference>
<gene>
    <name evidence="2" type="ORF">GCM10009765_31150</name>
</gene>
<keyword evidence="1" id="KW-1133">Transmembrane helix</keyword>
<dbReference type="EMBL" id="BAAANY010000009">
    <property type="protein sequence ID" value="GAA1679705.1"/>
    <property type="molecule type" value="Genomic_DNA"/>
</dbReference>
<dbReference type="Pfam" id="PF04306">
    <property type="entry name" value="DUF456"/>
    <property type="match status" value="1"/>
</dbReference>
<protein>
    <submittedName>
        <fullName evidence="2">DUF456 domain-containing protein</fullName>
    </submittedName>
</protein>
<dbReference type="PANTHER" id="PTHR39165:SF1">
    <property type="entry name" value="DUF456 DOMAIN-CONTAINING PROTEIN"/>
    <property type="match status" value="1"/>
</dbReference>
<feature type="transmembrane region" description="Helical" evidence="1">
    <location>
        <begin position="6"/>
        <end position="37"/>
    </location>
</feature>
<keyword evidence="1" id="KW-0472">Membrane</keyword>
<evidence type="ECO:0000313" key="3">
    <source>
        <dbReference type="Proteomes" id="UP001500618"/>
    </source>
</evidence>
<proteinExistence type="predicted"/>
<organism evidence="2 3">
    <name type="scientific">Fodinicola feengrottensis</name>
    <dbReference type="NCBI Taxonomy" id="435914"/>
    <lineage>
        <taxon>Bacteria</taxon>
        <taxon>Bacillati</taxon>
        <taxon>Actinomycetota</taxon>
        <taxon>Actinomycetes</taxon>
        <taxon>Mycobacteriales</taxon>
        <taxon>Fodinicola</taxon>
    </lineage>
</organism>
<dbReference type="InterPro" id="IPR007403">
    <property type="entry name" value="DUF456"/>
</dbReference>
<dbReference type="Proteomes" id="UP001500618">
    <property type="component" value="Unassembled WGS sequence"/>
</dbReference>
<evidence type="ECO:0000313" key="2">
    <source>
        <dbReference type="EMBL" id="GAA1679705.1"/>
    </source>
</evidence>
<feature type="transmembrane region" description="Helical" evidence="1">
    <location>
        <begin position="84"/>
        <end position="114"/>
    </location>
</feature>
<sequence>MQVLLVVLGSIAIVVGIVGIIVPVLPGLVLCWLSVLGWAIFADAGWGKWLVLGIATVWAVLGTVVKFTWPGKQLKESGVPTTTILVGVVLGIVGMFVIPVVGLFVGFILGVFLAEAQRAKSFSGAWPSTVAALKATGLSMLIELMAAFAIALTFTAGALFA</sequence>
<evidence type="ECO:0000256" key="1">
    <source>
        <dbReference type="SAM" id="Phobius"/>
    </source>
</evidence>
<comment type="caution">
    <text evidence="2">The sequence shown here is derived from an EMBL/GenBank/DDBJ whole genome shotgun (WGS) entry which is preliminary data.</text>
</comment>
<feature type="transmembrane region" description="Helical" evidence="1">
    <location>
        <begin position="135"/>
        <end position="160"/>
    </location>
</feature>
<name>A0ABN2H0D6_9ACTN</name>
<keyword evidence="3" id="KW-1185">Reference proteome</keyword>
<dbReference type="RefSeq" id="WP_344310934.1">
    <property type="nucleotide sequence ID" value="NZ_BAAANY010000009.1"/>
</dbReference>